<evidence type="ECO:0008006" key="5">
    <source>
        <dbReference type="Google" id="ProtNLM"/>
    </source>
</evidence>
<geneLocation type="plasmid" evidence="3">
    <name>I</name>
</geneLocation>
<feature type="compositionally biased region" description="Basic and acidic residues" evidence="1">
    <location>
        <begin position="100"/>
        <end position="120"/>
    </location>
</feature>
<reference evidence="3 4" key="1">
    <citation type="submission" date="2018-01" db="EMBL/GenBank/DDBJ databases">
        <authorList>
            <person name="Gaut B.S."/>
            <person name="Morton B.R."/>
            <person name="Clegg M.T."/>
            <person name="Duvall M.R."/>
        </authorList>
    </citation>
    <scope>NUCLEOTIDE SEQUENCE [LARGE SCALE GENOMIC DNA]</scope>
    <source>
        <strain evidence="3">Cupriavidus taiwanensis STM 8555</strain>
        <plasmid evidence="3">I</plasmid>
        <plasmid evidence="4">Plasmid cbm2613_p</plasmid>
    </source>
</reference>
<dbReference type="EMBL" id="LT984809">
    <property type="protein sequence ID" value="SPD49207.1"/>
    <property type="molecule type" value="Genomic_DNA"/>
</dbReference>
<dbReference type="AlphaFoldDB" id="A0A375FIR7"/>
<accession>A0A375FIR7</accession>
<dbReference type="Proteomes" id="UP000256952">
    <property type="component" value="Plasmid CBM2613_p"/>
</dbReference>
<geneLocation type="plasmid" evidence="4">
    <name>cbm2613_p</name>
</geneLocation>
<gene>
    <name evidence="3" type="ORF">CBM2612_P0552</name>
    <name evidence="2" type="ORF">CBM2613_P60095</name>
</gene>
<evidence type="ECO:0000313" key="2">
    <source>
        <dbReference type="EMBL" id="SOZ74704.1"/>
    </source>
</evidence>
<proteinExistence type="predicted"/>
<keyword evidence="2" id="KW-0614">Plasmid</keyword>
<protein>
    <recommendedName>
        <fullName evidence="5">KfrA protein</fullName>
    </recommendedName>
</protein>
<evidence type="ECO:0000256" key="1">
    <source>
        <dbReference type="SAM" id="MobiDB-lite"/>
    </source>
</evidence>
<sequence>MSLDRPSCLTLSSTLRAEAERVFHAETALACEEAAAAARQTIEETLTALATERQAPAATQARLEAGCAELEGASRQLEELRNQFSTELERAREQVAIAQDRTEASERRALCERPGPRAGR</sequence>
<name>A0A375FIR7_9BURK</name>
<dbReference type="EMBL" id="LT976981">
    <property type="protein sequence ID" value="SOZ74704.1"/>
    <property type="molecule type" value="Genomic_DNA"/>
</dbReference>
<reference evidence="2" key="2">
    <citation type="submission" date="2018-01" db="EMBL/GenBank/DDBJ databases">
        <authorList>
            <person name="Clerissi C."/>
        </authorList>
    </citation>
    <scope>NUCLEOTIDE SEQUENCE</scope>
    <source>
        <strain evidence="2">Cupriavidus taiwanensis STM 8556</strain>
        <plasmid evidence="2">CBM2613_p</plasmid>
    </source>
</reference>
<organism evidence="2 4">
    <name type="scientific">Cupriavidus taiwanensis</name>
    <dbReference type="NCBI Taxonomy" id="164546"/>
    <lineage>
        <taxon>Bacteria</taxon>
        <taxon>Pseudomonadati</taxon>
        <taxon>Pseudomonadota</taxon>
        <taxon>Betaproteobacteria</taxon>
        <taxon>Burkholderiales</taxon>
        <taxon>Burkholderiaceae</taxon>
        <taxon>Cupriavidus</taxon>
    </lineage>
</organism>
<feature type="region of interest" description="Disordered" evidence="1">
    <location>
        <begin position="98"/>
        <end position="120"/>
    </location>
</feature>
<evidence type="ECO:0000313" key="3">
    <source>
        <dbReference type="EMBL" id="SPD49207.1"/>
    </source>
</evidence>
<evidence type="ECO:0000313" key="4">
    <source>
        <dbReference type="Proteomes" id="UP000256952"/>
    </source>
</evidence>
<geneLocation type="plasmid" evidence="2">
    <name>CBM2613_p</name>
</geneLocation>